<dbReference type="EMBL" id="BAABAT010000013">
    <property type="protein sequence ID" value="GAA4252402.1"/>
    <property type="molecule type" value="Genomic_DNA"/>
</dbReference>
<name>A0ABP8DD07_9ACTN</name>
<reference evidence="2" key="1">
    <citation type="journal article" date="2019" name="Int. J. Syst. Evol. Microbiol.">
        <title>The Global Catalogue of Microorganisms (GCM) 10K type strain sequencing project: providing services to taxonomists for standard genome sequencing and annotation.</title>
        <authorList>
            <consortium name="The Broad Institute Genomics Platform"/>
            <consortium name="The Broad Institute Genome Sequencing Center for Infectious Disease"/>
            <person name="Wu L."/>
            <person name="Ma J."/>
        </authorList>
    </citation>
    <scope>NUCLEOTIDE SEQUENCE [LARGE SCALE GENOMIC DNA]</scope>
    <source>
        <strain evidence="2">JCM 17441</strain>
    </source>
</reference>
<sequence>MTDVDATRLGEVAQIYDHEQARTLDDLGGGTVLDLRTSLALARRA</sequence>
<evidence type="ECO:0000313" key="1">
    <source>
        <dbReference type="EMBL" id="GAA4252402.1"/>
    </source>
</evidence>
<keyword evidence="2" id="KW-1185">Reference proteome</keyword>
<evidence type="ECO:0000313" key="2">
    <source>
        <dbReference type="Proteomes" id="UP001500620"/>
    </source>
</evidence>
<protein>
    <submittedName>
        <fullName evidence="1">Uncharacterized protein</fullName>
    </submittedName>
</protein>
<proteinExistence type="predicted"/>
<dbReference type="Proteomes" id="UP001500620">
    <property type="component" value="Unassembled WGS sequence"/>
</dbReference>
<accession>A0ABP8DD07</accession>
<dbReference type="RefSeq" id="WP_345129467.1">
    <property type="nucleotide sequence ID" value="NZ_BAABAT010000013.1"/>
</dbReference>
<comment type="caution">
    <text evidence="1">The sequence shown here is derived from an EMBL/GenBank/DDBJ whole genome shotgun (WGS) entry which is preliminary data.</text>
</comment>
<gene>
    <name evidence="1" type="ORF">GCM10022255_048930</name>
</gene>
<organism evidence="1 2">
    <name type="scientific">Dactylosporangium darangshiense</name>
    <dbReference type="NCBI Taxonomy" id="579108"/>
    <lineage>
        <taxon>Bacteria</taxon>
        <taxon>Bacillati</taxon>
        <taxon>Actinomycetota</taxon>
        <taxon>Actinomycetes</taxon>
        <taxon>Micromonosporales</taxon>
        <taxon>Micromonosporaceae</taxon>
        <taxon>Dactylosporangium</taxon>
    </lineage>
</organism>